<dbReference type="InterPro" id="IPR000210">
    <property type="entry name" value="BTB/POZ_dom"/>
</dbReference>
<dbReference type="Proteomes" id="UP000308802">
    <property type="component" value="Unassembled WGS sequence"/>
</dbReference>
<proteinExistence type="predicted"/>
<dbReference type="EMBL" id="QZAO01000174">
    <property type="protein sequence ID" value="THW73431.1"/>
    <property type="molecule type" value="Genomic_DNA"/>
</dbReference>
<dbReference type="CDD" id="cd18186">
    <property type="entry name" value="BTB_POZ_ZBTB_KLHL-like"/>
    <property type="match status" value="1"/>
</dbReference>
<comment type="caution">
    <text evidence="2">The sequence shown here is derived from an EMBL/GenBank/DDBJ whole genome shotgun (WGS) entry which is preliminary data.</text>
</comment>
<dbReference type="AlphaFoldDB" id="A0A4S8SI51"/>
<evidence type="ECO:0000313" key="4">
    <source>
        <dbReference type="Proteomes" id="UP000304951"/>
    </source>
</evidence>
<dbReference type="EMBL" id="QZAF01000202">
    <property type="protein sequence ID" value="THV70374.1"/>
    <property type="molecule type" value="Genomic_DNA"/>
</dbReference>
<sequence length="238" mass="26670">MSTQSASKDKLVATIAKLHESGAYSDLKIVCGSETYNVHKAIICPQSTFFKAACRPNAFQEGQTGVIEIPVSSGRDAAFYKNPIAIEEFDWDLDVETATSVKLMIHYLYHHDYLEQADSFRTAFPASTERLGQGILAQHSRMYAMGEKYGIPGLKALATTRYKEMSWKTDLGLTAAIMIAFKGTHDQDTKLRSTVVSRLNSLRKIFKGYPDVQKIISETPEIAHELYRKALEREFTSS</sequence>
<reference evidence="4 5" key="1">
    <citation type="submission" date="2018-10" db="EMBL/GenBank/DDBJ databases">
        <title>Fifty Aureobasidium pullulans genomes reveal a recombining polyextremotolerant generalist.</title>
        <authorList>
            <person name="Gostincar C."/>
            <person name="Turk M."/>
            <person name="Zajc J."/>
            <person name="Gunde-Cimerman N."/>
        </authorList>
    </citation>
    <scope>NUCLEOTIDE SEQUENCE [LARGE SCALE GENOMIC DNA]</scope>
    <source>
        <strain evidence="3 5">EXF-10659</strain>
        <strain evidence="2 4">EXF-11900</strain>
    </source>
</reference>
<dbReference type="PROSITE" id="PS50097">
    <property type="entry name" value="BTB"/>
    <property type="match status" value="1"/>
</dbReference>
<dbReference type="SUPFAM" id="SSF54695">
    <property type="entry name" value="POZ domain"/>
    <property type="match status" value="1"/>
</dbReference>
<dbReference type="InterPro" id="IPR011333">
    <property type="entry name" value="SKP1/BTB/POZ_sf"/>
</dbReference>
<organism evidence="2 4">
    <name type="scientific">Aureobasidium pullulans</name>
    <name type="common">Black yeast</name>
    <name type="synonym">Pullularia pullulans</name>
    <dbReference type="NCBI Taxonomy" id="5580"/>
    <lineage>
        <taxon>Eukaryota</taxon>
        <taxon>Fungi</taxon>
        <taxon>Dikarya</taxon>
        <taxon>Ascomycota</taxon>
        <taxon>Pezizomycotina</taxon>
        <taxon>Dothideomycetes</taxon>
        <taxon>Dothideomycetidae</taxon>
        <taxon>Dothideales</taxon>
        <taxon>Saccotheciaceae</taxon>
        <taxon>Aureobasidium</taxon>
    </lineage>
</organism>
<name>A0A4S8SI51_AURPU</name>
<evidence type="ECO:0000313" key="2">
    <source>
        <dbReference type="EMBL" id="THV70374.1"/>
    </source>
</evidence>
<accession>A0A4S8SI51</accession>
<gene>
    <name evidence="3" type="ORF">D6D19_05661</name>
    <name evidence="2" type="ORF">D6D28_05207</name>
</gene>
<evidence type="ECO:0000313" key="3">
    <source>
        <dbReference type="EMBL" id="THW73431.1"/>
    </source>
</evidence>
<dbReference type="Proteomes" id="UP000304951">
    <property type="component" value="Unassembled WGS sequence"/>
</dbReference>
<protein>
    <recommendedName>
        <fullName evidence="1">BTB domain-containing protein</fullName>
    </recommendedName>
</protein>
<dbReference type="Gene3D" id="3.30.710.10">
    <property type="entry name" value="Potassium Channel Kv1.1, Chain A"/>
    <property type="match status" value="1"/>
</dbReference>
<dbReference type="PANTHER" id="PTHR47843">
    <property type="entry name" value="BTB DOMAIN-CONTAINING PROTEIN-RELATED"/>
    <property type="match status" value="1"/>
</dbReference>
<evidence type="ECO:0000313" key="5">
    <source>
        <dbReference type="Proteomes" id="UP000308802"/>
    </source>
</evidence>
<feature type="domain" description="BTB" evidence="1">
    <location>
        <begin position="25"/>
        <end position="109"/>
    </location>
</feature>
<dbReference type="PANTHER" id="PTHR47843:SF5">
    <property type="entry name" value="BTB_POZ DOMAIN PROTEIN"/>
    <property type="match status" value="1"/>
</dbReference>
<dbReference type="Pfam" id="PF00651">
    <property type="entry name" value="BTB"/>
    <property type="match status" value="1"/>
</dbReference>
<evidence type="ECO:0000259" key="1">
    <source>
        <dbReference type="PROSITE" id="PS50097"/>
    </source>
</evidence>